<comment type="caution">
    <text evidence="2">The sequence shown here is derived from an EMBL/GenBank/DDBJ whole genome shotgun (WGS) entry which is preliminary data.</text>
</comment>
<keyword evidence="1" id="KW-0472">Membrane</keyword>
<proteinExistence type="predicted"/>
<evidence type="ECO:0008006" key="4">
    <source>
        <dbReference type="Google" id="ProtNLM"/>
    </source>
</evidence>
<dbReference type="EMBL" id="JBHSGN010000042">
    <property type="protein sequence ID" value="MFC4673002.1"/>
    <property type="molecule type" value="Genomic_DNA"/>
</dbReference>
<accession>A0ABV9KS16</accession>
<keyword evidence="1" id="KW-0812">Transmembrane</keyword>
<keyword evidence="3" id="KW-1185">Reference proteome</keyword>
<evidence type="ECO:0000313" key="3">
    <source>
        <dbReference type="Proteomes" id="UP001596023"/>
    </source>
</evidence>
<evidence type="ECO:0000313" key="2">
    <source>
        <dbReference type="EMBL" id="MFC4673002.1"/>
    </source>
</evidence>
<organism evidence="2 3">
    <name type="scientific">Dysgonomonas termitidis</name>
    <dbReference type="NCBI Taxonomy" id="1516126"/>
    <lineage>
        <taxon>Bacteria</taxon>
        <taxon>Pseudomonadati</taxon>
        <taxon>Bacteroidota</taxon>
        <taxon>Bacteroidia</taxon>
        <taxon>Bacteroidales</taxon>
        <taxon>Dysgonomonadaceae</taxon>
        <taxon>Dysgonomonas</taxon>
    </lineage>
</organism>
<dbReference type="Proteomes" id="UP001596023">
    <property type="component" value="Unassembled WGS sequence"/>
</dbReference>
<feature type="transmembrane region" description="Helical" evidence="1">
    <location>
        <begin position="297"/>
        <end position="320"/>
    </location>
</feature>
<evidence type="ECO:0000256" key="1">
    <source>
        <dbReference type="SAM" id="Phobius"/>
    </source>
</evidence>
<protein>
    <recommendedName>
        <fullName evidence="4">DUF4421 domain-containing protein</fullName>
    </recommendedName>
</protein>
<sequence length="355" mass="41936">MHKYFLIGIILSTCLFFPSCASILKKKNVDIFVYTKNPAEIIYKSDTIKTEKEKEYGSIKMRVPRNEDSLRFIIKNNGLKKQISVNPKISDFYDARLLLFDDSLNLFLIKNRVISATQRDRLDFVRKNYESRYEHKYRSSIPERKKQYFSKENFAQKGDFYLNLSSPFLYPGYTILKLTPGLYMERGSGLGFAAGFDYYYNNNKFINLTTSATLGGDIPFGCGWDIGYNDTERFNIYHITVSNNHKYKSFSLGYGISYAYTDWWATKYHNNKNTLINTDTDYYTRLGIMRQDQERKYAAVGFVLNGYVYFFNSFTFGIIYKPTFVRLNSIMEKRFCYEHQISFDMAFKIRLYRKK</sequence>
<gene>
    <name evidence="2" type="ORF">ACFO6W_04795</name>
</gene>
<dbReference type="RefSeq" id="WP_379994231.1">
    <property type="nucleotide sequence ID" value="NZ_JBHSGN010000042.1"/>
</dbReference>
<reference evidence="3" key="1">
    <citation type="journal article" date="2019" name="Int. J. Syst. Evol. Microbiol.">
        <title>The Global Catalogue of Microorganisms (GCM) 10K type strain sequencing project: providing services to taxonomists for standard genome sequencing and annotation.</title>
        <authorList>
            <consortium name="The Broad Institute Genomics Platform"/>
            <consortium name="The Broad Institute Genome Sequencing Center for Infectious Disease"/>
            <person name="Wu L."/>
            <person name="Ma J."/>
        </authorList>
    </citation>
    <scope>NUCLEOTIDE SEQUENCE [LARGE SCALE GENOMIC DNA]</scope>
    <source>
        <strain evidence="3">CCUG 66188</strain>
    </source>
</reference>
<name>A0ABV9KS16_9BACT</name>
<keyword evidence="1" id="KW-1133">Transmembrane helix</keyword>